<keyword evidence="7" id="KW-1185">Reference proteome</keyword>
<keyword evidence="3 5" id="KW-1133">Transmembrane helix</keyword>
<feature type="transmembrane region" description="Helical" evidence="5">
    <location>
        <begin position="79"/>
        <end position="100"/>
    </location>
</feature>
<dbReference type="EMBL" id="AZHX01001613">
    <property type="protein sequence ID" value="ETX01516.1"/>
    <property type="molecule type" value="Genomic_DNA"/>
</dbReference>
<feature type="transmembrane region" description="Helical" evidence="5">
    <location>
        <begin position="106"/>
        <end position="123"/>
    </location>
</feature>
<feature type="transmembrane region" description="Helical" evidence="5">
    <location>
        <begin position="12"/>
        <end position="29"/>
    </location>
</feature>
<dbReference type="Pfam" id="PF04191">
    <property type="entry name" value="PEMT"/>
    <property type="match status" value="1"/>
</dbReference>
<proteinExistence type="predicted"/>
<evidence type="ECO:0000313" key="7">
    <source>
        <dbReference type="Proteomes" id="UP000019140"/>
    </source>
</evidence>
<sequence>MQPAKVNPPCYFLMAILVMLGLKWIPAVPLLSGPWYWAIGGLLLILGSGCTGLGARLFRKAGTNLVPFSESTALVIHGLYNYTRNPMYLGMVIALAGVAFLLNERWPWLVLPVFAAIIQLRFIRYEEQLMEDTFGDAYVDYKSRVRRWL</sequence>
<dbReference type="PANTHER" id="PTHR12714">
    <property type="entry name" value="PROTEIN-S ISOPRENYLCYSTEINE O-METHYLTRANSFERASE"/>
    <property type="match status" value="1"/>
</dbReference>
<evidence type="ECO:0000256" key="5">
    <source>
        <dbReference type="SAM" id="Phobius"/>
    </source>
</evidence>
<dbReference type="PANTHER" id="PTHR12714:SF9">
    <property type="entry name" value="PROTEIN-S-ISOPRENYLCYSTEINE O-METHYLTRANSFERASE"/>
    <property type="match status" value="1"/>
</dbReference>
<evidence type="ECO:0000313" key="6">
    <source>
        <dbReference type="EMBL" id="ETX01516.1"/>
    </source>
</evidence>
<gene>
    <name evidence="6" type="ORF">ETSY2_37105</name>
</gene>
<keyword evidence="4 5" id="KW-0472">Membrane</keyword>
<reference evidence="6 7" key="1">
    <citation type="journal article" date="2014" name="Nature">
        <title>An environmental bacterial taxon with a large and distinct metabolic repertoire.</title>
        <authorList>
            <person name="Wilson M.C."/>
            <person name="Mori T."/>
            <person name="Ruckert C."/>
            <person name="Uria A.R."/>
            <person name="Helf M.J."/>
            <person name="Takada K."/>
            <person name="Gernert C."/>
            <person name="Steffens U.A."/>
            <person name="Heycke N."/>
            <person name="Schmitt S."/>
            <person name="Rinke C."/>
            <person name="Helfrich E.J."/>
            <person name="Brachmann A.O."/>
            <person name="Gurgui C."/>
            <person name="Wakimoto T."/>
            <person name="Kracht M."/>
            <person name="Crusemann M."/>
            <person name="Hentschel U."/>
            <person name="Abe I."/>
            <person name="Matsunaga S."/>
            <person name="Kalinowski J."/>
            <person name="Takeyama H."/>
            <person name="Piel J."/>
        </authorList>
    </citation>
    <scope>NUCLEOTIDE SEQUENCE [LARGE SCALE GENOMIC DNA]</scope>
    <source>
        <strain evidence="7">TSY2</strain>
    </source>
</reference>
<dbReference type="InterPro" id="IPR007318">
    <property type="entry name" value="Phopholipid_MeTrfase"/>
</dbReference>
<feature type="transmembrane region" description="Helical" evidence="5">
    <location>
        <begin position="35"/>
        <end position="58"/>
    </location>
</feature>
<evidence type="ECO:0000256" key="1">
    <source>
        <dbReference type="ARBA" id="ARBA00004127"/>
    </source>
</evidence>
<dbReference type="Proteomes" id="UP000019140">
    <property type="component" value="Unassembled WGS sequence"/>
</dbReference>
<evidence type="ECO:0000256" key="2">
    <source>
        <dbReference type="ARBA" id="ARBA00022692"/>
    </source>
</evidence>
<dbReference type="Gene3D" id="1.20.120.1630">
    <property type="match status" value="1"/>
</dbReference>
<organism evidence="6 7">
    <name type="scientific">Candidatus Entotheonella gemina</name>
    <dbReference type="NCBI Taxonomy" id="1429439"/>
    <lineage>
        <taxon>Bacteria</taxon>
        <taxon>Pseudomonadati</taxon>
        <taxon>Nitrospinota/Tectimicrobiota group</taxon>
        <taxon>Candidatus Tectimicrobiota</taxon>
        <taxon>Candidatus Entotheonellia</taxon>
        <taxon>Candidatus Entotheonellales</taxon>
        <taxon>Candidatus Entotheonellaceae</taxon>
        <taxon>Candidatus Entotheonella</taxon>
    </lineage>
</organism>
<protein>
    <recommendedName>
        <fullName evidence="8">Isoprenylcysteine carboxyl methyltransferase</fullName>
    </recommendedName>
</protein>
<accession>W4LUY0</accession>
<keyword evidence="2 5" id="KW-0812">Transmembrane</keyword>
<comment type="subcellular location">
    <subcellularLocation>
        <location evidence="1">Endomembrane system</location>
        <topology evidence="1">Multi-pass membrane protein</topology>
    </subcellularLocation>
</comment>
<dbReference type="AlphaFoldDB" id="W4LUY0"/>
<name>W4LUY0_9BACT</name>
<dbReference type="GO" id="GO:0016740">
    <property type="term" value="F:transferase activity"/>
    <property type="evidence" value="ECO:0007669"/>
    <property type="project" value="UniProtKB-ARBA"/>
</dbReference>
<dbReference type="GO" id="GO:0012505">
    <property type="term" value="C:endomembrane system"/>
    <property type="evidence" value="ECO:0007669"/>
    <property type="project" value="UniProtKB-SubCell"/>
</dbReference>
<evidence type="ECO:0008006" key="8">
    <source>
        <dbReference type="Google" id="ProtNLM"/>
    </source>
</evidence>
<evidence type="ECO:0000256" key="3">
    <source>
        <dbReference type="ARBA" id="ARBA00022989"/>
    </source>
</evidence>
<comment type="caution">
    <text evidence="6">The sequence shown here is derived from an EMBL/GenBank/DDBJ whole genome shotgun (WGS) entry which is preliminary data.</text>
</comment>
<evidence type="ECO:0000256" key="4">
    <source>
        <dbReference type="ARBA" id="ARBA00023136"/>
    </source>
</evidence>
<dbReference type="HOGENOM" id="CLU_065200_4_0_7"/>